<dbReference type="InParanoid" id="S1S3R8"/>
<dbReference type="CDD" id="cd09272">
    <property type="entry name" value="RNase_HI_RT_Ty1"/>
    <property type="match status" value="1"/>
</dbReference>
<dbReference type="HOGENOM" id="CLU_533641_0_0_1"/>
<dbReference type="InterPro" id="IPR043502">
    <property type="entry name" value="DNA/RNA_pol_sf"/>
</dbReference>
<dbReference type="Pfam" id="PF07727">
    <property type="entry name" value="RVT_2"/>
    <property type="match status" value="2"/>
</dbReference>
<dbReference type="eggNOG" id="KOG0017">
    <property type="taxonomic scope" value="Eukaryota"/>
</dbReference>
<keyword evidence="3" id="KW-0418">Kinase</keyword>
<reference evidence="3 4" key="1">
    <citation type="journal article" date="2013" name="Genome Biol.">
        <title>The genome sequence of the most widely cultivated cacao type and its use to identify candidate genes regulating pod color.</title>
        <authorList>
            <person name="Motamayor J.C."/>
            <person name="Mockaitis K."/>
            <person name="Schmutz J."/>
            <person name="Haiminen N."/>
            <person name="Iii D.L."/>
            <person name="Cornejo O."/>
            <person name="Findley S.D."/>
            <person name="Zheng P."/>
            <person name="Utro F."/>
            <person name="Royaert S."/>
            <person name="Saski C."/>
            <person name="Jenkins J."/>
            <person name="Podicheti R."/>
            <person name="Zhao M."/>
            <person name="Scheffler B.E."/>
            <person name="Stack J.C."/>
            <person name="Feltus F.A."/>
            <person name="Mustiga G.M."/>
            <person name="Amores F."/>
            <person name="Phillips W."/>
            <person name="Marelli J.P."/>
            <person name="May G.D."/>
            <person name="Shapiro H."/>
            <person name="Ma J."/>
            <person name="Bustamante C.D."/>
            <person name="Schnell R.J."/>
            <person name="Main D."/>
            <person name="Gilbert D."/>
            <person name="Parida L."/>
            <person name="Kuhn D.N."/>
        </authorList>
    </citation>
    <scope>NUCLEOTIDE SEQUENCE [LARGE SCALE GENOMIC DNA]</scope>
    <source>
        <strain evidence="4">cv. Matina 1-6</strain>
    </source>
</reference>
<gene>
    <name evidence="3" type="ORF">TCM_045795</name>
</gene>
<dbReference type="STRING" id="3641.S1S3R8"/>
<dbReference type="SUPFAM" id="SSF56672">
    <property type="entry name" value="DNA/RNA polymerases"/>
    <property type="match status" value="1"/>
</dbReference>
<dbReference type="InterPro" id="IPR013103">
    <property type="entry name" value="RVT_2"/>
</dbReference>
<keyword evidence="3" id="KW-0808">Transferase</keyword>
<evidence type="ECO:0000313" key="3">
    <source>
        <dbReference type="EMBL" id="EOY20321.1"/>
    </source>
</evidence>
<dbReference type="Gramene" id="EOY20321">
    <property type="protein sequence ID" value="EOY20321"/>
    <property type="gene ID" value="TCM_045795"/>
</dbReference>
<dbReference type="EMBL" id="KE133033">
    <property type="protein sequence ID" value="EOY20321.1"/>
    <property type="molecule type" value="Genomic_DNA"/>
</dbReference>
<accession>S1S3R8</accession>
<dbReference type="GO" id="GO:0016301">
    <property type="term" value="F:kinase activity"/>
    <property type="evidence" value="ECO:0007669"/>
    <property type="project" value="UniProtKB-KW"/>
</dbReference>
<dbReference type="PANTHER" id="PTHR11439:SF483">
    <property type="entry name" value="PEPTIDE SYNTHASE GLIP-LIKE, PUTATIVE (AFU_ORTHOLOGUE AFUA_3G12920)-RELATED"/>
    <property type="match status" value="1"/>
</dbReference>
<dbReference type="SUPFAM" id="SSF53098">
    <property type="entry name" value="Ribonuclease H-like"/>
    <property type="match status" value="1"/>
</dbReference>
<evidence type="ECO:0000313" key="4">
    <source>
        <dbReference type="Proteomes" id="UP000026915"/>
    </source>
</evidence>
<feature type="domain" description="Reverse transcriptase Ty1/copia-type" evidence="1">
    <location>
        <begin position="269"/>
        <end position="352"/>
    </location>
</feature>
<feature type="domain" description="Retroviral polymerase SH3-like" evidence="2">
    <location>
        <begin position="59"/>
        <end position="121"/>
    </location>
</feature>
<dbReference type="InterPro" id="IPR057670">
    <property type="entry name" value="SH3_retrovirus"/>
</dbReference>
<evidence type="ECO:0000259" key="1">
    <source>
        <dbReference type="Pfam" id="PF07727"/>
    </source>
</evidence>
<sequence length="548" mass="62822">MCRCWMLEKNMPKRFWAEAASTAVYLLNIIPTRAKQNITPYEAWYGTRPSVDHLRVFGSLCYQHIPEEQRDKLQPKAQIGVLIGYSLKSKAYRIFQVESGRISVSRNVVFDENRSWNWEQSQAADSNEFIDVSKYQHTNSQILVDDETVDEASVRGVRSIQNIYERCHMAITEPNSYEDAAVYEHWVTAMKKELNMIVKNKTWSLVDRPKDRQWKLFHLDVKSAFLNGKLDEEIYVEQPPGFELCSGQGKVYRLHKALYGLKQGLVHNEAPLILSLYVDDLLVTGGSEDAIRKFKQNLEKEFYMSDLGDMSYFLGLEIKRIDRGIHVSQHKYVLEMLEKFQMNECKATASPLAVNEKLSSQFGYELENPSQYRSLIGCLLNLCATRPDVIFSDSDWAGSLDDAKSTSGYVFTLGNGSFSWSSHKQDTVAQSSAKADYVAAASVANHAIWVRKVLHDLTMPQLEATDLWLDNKSAIAMAKNPIFHGKTKHISVKYHALRDVEKKGEICIQYYPSEDQLVDIMTKALRKPMFEFWRNKLMVHQASIKGEC</sequence>
<dbReference type="AlphaFoldDB" id="S1S3R8"/>
<dbReference type="Pfam" id="PF25597">
    <property type="entry name" value="SH3_retrovirus"/>
    <property type="match status" value="1"/>
</dbReference>
<evidence type="ECO:0000259" key="2">
    <source>
        <dbReference type="Pfam" id="PF25597"/>
    </source>
</evidence>
<dbReference type="OMA" id="VANHAIW"/>
<dbReference type="PANTHER" id="PTHR11439">
    <property type="entry name" value="GAG-POL-RELATED RETROTRANSPOSON"/>
    <property type="match status" value="1"/>
</dbReference>
<protein>
    <submittedName>
        <fullName evidence="3">Cysteine-rich RLK (RECEPTOR-like protein kinase) 8</fullName>
    </submittedName>
</protein>
<feature type="domain" description="Reverse transcriptase Ty1/copia-type" evidence="1">
    <location>
        <begin position="212"/>
        <end position="264"/>
    </location>
</feature>
<organism evidence="3 4">
    <name type="scientific">Theobroma cacao</name>
    <name type="common">Cacao</name>
    <name type="synonym">Cocoa</name>
    <dbReference type="NCBI Taxonomy" id="3641"/>
    <lineage>
        <taxon>Eukaryota</taxon>
        <taxon>Viridiplantae</taxon>
        <taxon>Streptophyta</taxon>
        <taxon>Embryophyta</taxon>
        <taxon>Tracheophyta</taxon>
        <taxon>Spermatophyta</taxon>
        <taxon>Magnoliopsida</taxon>
        <taxon>eudicotyledons</taxon>
        <taxon>Gunneridae</taxon>
        <taxon>Pentapetalae</taxon>
        <taxon>rosids</taxon>
        <taxon>malvids</taxon>
        <taxon>Malvales</taxon>
        <taxon>Malvaceae</taxon>
        <taxon>Byttnerioideae</taxon>
        <taxon>Theobroma</taxon>
    </lineage>
</organism>
<dbReference type="InterPro" id="IPR012337">
    <property type="entry name" value="RNaseH-like_sf"/>
</dbReference>
<keyword evidence="4" id="KW-1185">Reference proteome</keyword>
<dbReference type="Proteomes" id="UP000026915">
    <property type="component" value="Unassembled WGS sequence"/>
</dbReference>
<name>S1S3R8_THECC</name>
<proteinExistence type="predicted"/>